<organism evidence="1 2">
    <name type="scientific">Trematosphaeria pertusa</name>
    <dbReference type="NCBI Taxonomy" id="390896"/>
    <lineage>
        <taxon>Eukaryota</taxon>
        <taxon>Fungi</taxon>
        <taxon>Dikarya</taxon>
        <taxon>Ascomycota</taxon>
        <taxon>Pezizomycotina</taxon>
        <taxon>Dothideomycetes</taxon>
        <taxon>Pleosporomycetidae</taxon>
        <taxon>Pleosporales</taxon>
        <taxon>Massarineae</taxon>
        <taxon>Trematosphaeriaceae</taxon>
        <taxon>Trematosphaeria</taxon>
    </lineage>
</organism>
<evidence type="ECO:0000313" key="2">
    <source>
        <dbReference type="Proteomes" id="UP000800094"/>
    </source>
</evidence>
<sequence length="92" mass="10067">MPAELCSDCGQTKYNKIRKTSCDKCRGTYRGYYISSTAKTCSGSNCNGGAKKSDPNKDCDECKGTGKKLTRCEQPGCINGNIEYSCLDDFHN</sequence>
<accession>A0A6A6HTU4</accession>
<proteinExistence type="predicted"/>
<protein>
    <submittedName>
        <fullName evidence="1">Uncharacterized protein</fullName>
    </submittedName>
</protein>
<gene>
    <name evidence="1" type="ORF">BU26DRAFT_176501</name>
</gene>
<dbReference type="AlphaFoldDB" id="A0A6A6HTU4"/>
<keyword evidence="2" id="KW-1185">Reference proteome</keyword>
<dbReference type="EMBL" id="ML987212">
    <property type="protein sequence ID" value="KAF2241339.1"/>
    <property type="molecule type" value="Genomic_DNA"/>
</dbReference>
<dbReference type="RefSeq" id="XP_033676343.1">
    <property type="nucleotide sequence ID" value="XM_033820339.1"/>
</dbReference>
<dbReference type="Proteomes" id="UP000800094">
    <property type="component" value="Unassembled WGS sequence"/>
</dbReference>
<evidence type="ECO:0000313" key="1">
    <source>
        <dbReference type="EMBL" id="KAF2241339.1"/>
    </source>
</evidence>
<dbReference type="GeneID" id="54573669"/>
<dbReference type="OrthoDB" id="5371535at2759"/>
<name>A0A6A6HTU4_9PLEO</name>
<reference evidence="1" key="1">
    <citation type="journal article" date="2020" name="Stud. Mycol.">
        <title>101 Dothideomycetes genomes: a test case for predicting lifestyles and emergence of pathogens.</title>
        <authorList>
            <person name="Haridas S."/>
            <person name="Albert R."/>
            <person name="Binder M."/>
            <person name="Bloem J."/>
            <person name="Labutti K."/>
            <person name="Salamov A."/>
            <person name="Andreopoulos B."/>
            <person name="Baker S."/>
            <person name="Barry K."/>
            <person name="Bills G."/>
            <person name="Bluhm B."/>
            <person name="Cannon C."/>
            <person name="Castanera R."/>
            <person name="Culley D."/>
            <person name="Daum C."/>
            <person name="Ezra D."/>
            <person name="Gonzalez J."/>
            <person name="Henrissat B."/>
            <person name="Kuo A."/>
            <person name="Liang C."/>
            <person name="Lipzen A."/>
            <person name="Lutzoni F."/>
            <person name="Magnuson J."/>
            <person name="Mondo S."/>
            <person name="Nolan M."/>
            <person name="Ohm R."/>
            <person name="Pangilinan J."/>
            <person name="Park H.-J."/>
            <person name="Ramirez L."/>
            <person name="Alfaro M."/>
            <person name="Sun H."/>
            <person name="Tritt A."/>
            <person name="Yoshinaga Y."/>
            <person name="Zwiers L.-H."/>
            <person name="Turgeon B."/>
            <person name="Goodwin S."/>
            <person name="Spatafora J."/>
            <person name="Crous P."/>
            <person name="Grigoriev I."/>
        </authorList>
    </citation>
    <scope>NUCLEOTIDE SEQUENCE</scope>
    <source>
        <strain evidence="1">CBS 122368</strain>
    </source>
</reference>